<sequence length="176" mass="21020">MKKLLFLLLFTNFLFAEKSEIVNYLLNDKATMWDIGILKTKNMHELATDITKNRVNNTYTTGTVYYDEFDNKIKIHINIYNQDKKTNNELENLCKRELNNLKHIYTMNSDYINNFKHSGFIKRDEPKQFELKLKKITYLEIWLMKDTLIHKAENILFECSTNLLKNSKIIIIKSNK</sequence>
<reference evidence="1 2" key="1">
    <citation type="submission" date="2017-10" db="EMBL/GenBank/DDBJ databases">
        <title>Genomics of the genus Arcobacter.</title>
        <authorList>
            <person name="Perez-Cataluna A."/>
            <person name="Figueras M.J."/>
        </authorList>
    </citation>
    <scope>NUCLEOTIDE SEQUENCE [LARGE SCALE GENOMIC DNA]</scope>
    <source>
        <strain evidence="1 2">DSM 24636</strain>
    </source>
</reference>
<name>A0A4Q0Y0P6_9BACT</name>
<keyword evidence="2" id="KW-1185">Reference proteome</keyword>
<gene>
    <name evidence="1" type="ORF">CRV06_05280</name>
</gene>
<dbReference type="RefSeq" id="WP_129081652.1">
    <property type="nucleotide sequence ID" value="NZ_CP041070.1"/>
</dbReference>
<comment type="caution">
    <text evidence="1">The sequence shown here is derived from an EMBL/GenBank/DDBJ whole genome shotgun (WGS) entry which is preliminary data.</text>
</comment>
<evidence type="ECO:0000313" key="1">
    <source>
        <dbReference type="EMBL" id="RXJ63606.1"/>
    </source>
</evidence>
<accession>A0A4Q0Y0P6</accession>
<dbReference type="EMBL" id="PDKO01000003">
    <property type="protein sequence ID" value="RXJ63606.1"/>
    <property type="molecule type" value="Genomic_DNA"/>
</dbReference>
<protein>
    <submittedName>
        <fullName evidence="1">Uncharacterized protein</fullName>
    </submittedName>
</protein>
<organism evidence="1 2">
    <name type="scientific">Halarcobacter anaerophilus</name>
    <dbReference type="NCBI Taxonomy" id="877500"/>
    <lineage>
        <taxon>Bacteria</taxon>
        <taxon>Pseudomonadati</taxon>
        <taxon>Campylobacterota</taxon>
        <taxon>Epsilonproteobacteria</taxon>
        <taxon>Campylobacterales</taxon>
        <taxon>Arcobacteraceae</taxon>
        <taxon>Halarcobacter</taxon>
    </lineage>
</organism>
<evidence type="ECO:0000313" key="2">
    <source>
        <dbReference type="Proteomes" id="UP000290191"/>
    </source>
</evidence>
<dbReference type="AlphaFoldDB" id="A0A4Q0Y0P6"/>
<proteinExistence type="predicted"/>
<dbReference type="Proteomes" id="UP000290191">
    <property type="component" value="Unassembled WGS sequence"/>
</dbReference>